<dbReference type="Gene3D" id="1.20.59.20">
    <property type="match status" value="1"/>
</dbReference>
<dbReference type="EMBL" id="JADEXP010000204">
    <property type="protein sequence ID" value="MBE9068816.1"/>
    <property type="molecule type" value="Genomic_DNA"/>
</dbReference>
<keyword evidence="4 7" id="KW-0547">Nucleotide-binding</keyword>
<comment type="function">
    <text evidence="7">Ligates lysine onto the cytidine present at position 34 of the AUA codon-specific tRNA(Ile) that contains the anticodon CAU, in an ATP-dependent manner. Cytidine is converted to lysidine, thus changing the amino acid specificity of the tRNA from methionine to isoleucine.</text>
</comment>
<proteinExistence type="inferred from homology"/>
<gene>
    <name evidence="7 10" type="primary">tilS</name>
    <name evidence="10" type="ORF">IQ260_19410</name>
</gene>
<dbReference type="SUPFAM" id="SSF82829">
    <property type="entry name" value="MesJ substrate recognition domain-like"/>
    <property type="match status" value="1"/>
</dbReference>
<evidence type="ECO:0000256" key="7">
    <source>
        <dbReference type="HAMAP-Rule" id="MF_01161"/>
    </source>
</evidence>
<keyword evidence="3 7" id="KW-0819">tRNA processing</keyword>
<evidence type="ECO:0000313" key="11">
    <source>
        <dbReference type="Proteomes" id="UP000615026"/>
    </source>
</evidence>
<dbReference type="Pfam" id="PF01171">
    <property type="entry name" value="ATP_bind_3"/>
    <property type="match status" value="1"/>
</dbReference>
<evidence type="ECO:0000256" key="6">
    <source>
        <dbReference type="ARBA" id="ARBA00048539"/>
    </source>
</evidence>
<dbReference type="Pfam" id="PF09179">
    <property type="entry name" value="TilS"/>
    <property type="match status" value="1"/>
</dbReference>
<protein>
    <recommendedName>
        <fullName evidence="7">tRNA(Ile)-lysidine synthase</fullName>
        <ecNumber evidence="7">6.3.4.19</ecNumber>
    </recommendedName>
    <alternativeName>
        <fullName evidence="7">tRNA(Ile)-2-lysyl-cytidine synthase</fullName>
    </alternativeName>
    <alternativeName>
        <fullName evidence="7">tRNA(Ile)-lysidine synthetase</fullName>
    </alternativeName>
</protein>
<comment type="similarity">
    <text evidence="7">Belongs to the tRNA(Ile)-lysidine synthase family.</text>
</comment>
<name>A0A928ZWM0_LEPEC</name>
<accession>A0A928ZWM0</accession>
<dbReference type="GO" id="GO:0005524">
    <property type="term" value="F:ATP binding"/>
    <property type="evidence" value="ECO:0007669"/>
    <property type="project" value="UniProtKB-UniRule"/>
</dbReference>
<dbReference type="InterPro" id="IPR015262">
    <property type="entry name" value="tRNA_Ile_lys_synt_subst-bd"/>
</dbReference>
<comment type="subcellular location">
    <subcellularLocation>
        <location evidence="7">Cytoplasm</location>
    </subcellularLocation>
</comment>
<dbReference type="InterPro" id="IPR012795">
    <property type="entry name" value="tRNA_Ile_lys_synt_N"/>
</dbReference>
<dbReference type="InterPro" id="IPR011063">
    <property type="entry name" value="TilS/TtcA_N"/>
</dbReference>
<dbReference type="AlphaFoldDB" id="A0A928ZWM0"/>
<feature type="binding site" evidence="7">
    <location>
        <begin position="31"/>
        <end position="36"/>
    </location>
    <ligand>
        <name>ATP</name>
        <dbReference type="ChEBI" id="CHEBI:30616"/>
    </ligand>
</feature>
<organism evidence="10 11">
    <name type="scientific">Leptolyngbya cf. ectocarpi LEGE 11479</name>
    <dbReference type="NCBI Taxonomy" id="1828722"/>
    <lineage>
        <taxon>Bacteria</taxon>
        <taxon>Bacillati</taxon>
        <taxon>Cyanobacteriota</taxon>
        <taxon>Cyanophyceae</taxon>
        <taxon>Leptolyngbyales</taxon>
        <taxon>Leptolyngbyaceae</taxon>
        <taxon>Leptolyngbya group</taxon>
        <taxon>Leptolyngbya</taxon>
    </lineage>
</organism>
<comment type="catalytic activity">
    <reaction evidence="6 7">
        <text>cytidine(34) in tRNA(Ile2) + L-lysine + ATP = lysidine(34) in tRNA(Ile2) + AMP + diphosphate + H(+)</text>
        <dbReference type="Rhea" id="RHEA:43744"/>
        <dbReference type="Rhea" id="RHEA-COMP:10625"/>
        <dbReference type="Rhea" id="RHEA-COMP:10670"/>
        <dbReference type="ChEBI" id="CHEBI:15378"/>
        <dbReference type="ChEBI" id="CHEBI:30616"/>
        <dbReference type="ChEBI" id="CHEBI:32551"/>
        <dbReference type="ChEBI" id="CHEBI:33019"/>
        <dbReference type="ChEBI" id="CHEBI:82748"/>
        <dbReference type="ChEBI" id="CHEBI:83665"/>
        <dbReference type="ChEBI" id="CHEBI:456215"/>
        <dbReference type="EC" id="6.3.4.19"/>
    </reaction>
</comment>
<reference evidence="10" key="1">
    <citation type="submission" date="2020-10" db="EMBL/GenBank/DDBJ databases">
        <authorList>
            <person name="Castelo-Branco R."/>
            <person name="Eusebio N."/>
            <person name="Adriana R."/>
            <person name="Vieira A."/>
            <person name="Brugerolle De Fraissinette N."/>
            <person name="Rezende De Castro R."/>
            <person name="Schneider M.P."/>
            <person name="Vasconcelos V."/>
            <person name="Leao P.N."/>
        </authorList>
    </citation>
    <scope>NUCLEOTIDE SEQUENCE</scope>
    <source>
        <strain evidence="10">LEGE 11479</strain>
    </source>
</reference>
<keyword evidence="1 7" id="KW-0963">Cytoplasm</keyword>
<dbReference type="GO" id="GO:0006400">
    <property type="term" value="P:tRNA modification"/>
    <property type="evidence" value="ECO:0007669"/>
    <property type="project" value="UniProtKB-UniRule"/>
</dbReference>
<keyword evidence="5 7" id="KW-0067">ATP-binding</keyword>
<dbReference type="NCBIfam" id="TIGR02432">
    <property type="entry name" value="lysidine_TilS_N"/>
    <property type="match status" value="1"/>
</dbReference>
<evidence type="ECO:0000256" key="4">
    <source>
        <dbReference type="ARBA" id="ARBA00022741"/>
    </source>
</evidence>
<dbReference type="HAMAP" id="MF_01161">
    <property type="entry name" value="tRNA_Ile_lys_synt"/>
    <property type="match status" value="1"/>
</dbReference>
<dbReference type="Gene3D" id="3.40.50.620">
    <property type="entry name" value="HUPs"/>
    <property type="match status" value="1"/>
</dbReference>
<dbReference type="Proteomes" id="UP000615026">
    <property type="component" value="Unassembled WGS sequence"/>
</dbReference>
<dbReference type="InterPro" id="IPR012094">
    <property type="entry name" value="tRNA_Ile_lys_synt"/>
</dbReference>
<dbReference type="InterPro" id="IPR014729">
    <property type="entry name" value="Rossmann-like_a/b/a_fold"/>
</dbReference>
<dbReference type="SUPFAM" id="SSF52402">
    <property type="entry name" value="Adenine nucleotide alpha hydrolases-like"/>
    <property type="match status" value="1"/>
</dbReference>
<evidence type="ECO:0000259" key="9">
    <source>
        <dbReference type="Pfam" id="PF09179"/>
    </source>
</evidence>
<keyword evidence="11" id="KW-1185">Reference proteome</keyword>
<feature type="domain" description="tRNA(Ile)-lysidine/2-thiocytidine synthase N-terminal" evidence="8">
    <location>
        <begin position="26"/>
        <end position="210"/>
    </location>
</feature>
<dbReference type="GO" id="GO:0032267">
    <property type="term" value="F:tRNA(Ile)-lysidine synthase activity"/>
    <property type="evidence" value="ECO:0007669"/>
    <property type="project" value="UniProtKB-EC"/>
</dbReference>
<evidence type="ECO:0000256" key="1">
    <source>
        <dbReference type="ARBA" id="ARBA00022490"/>
    </source>
</evidence>
<dbReference type="EC" id="6.3.4.19" evidence="7"/>
<evidence type="ECO:0000259" key="8">
    <source>
        <dbReference type="Pfam" id="PF01171"/>
    </source>
</evidence>
<dbReference type="GO" id="GO:0005737">
    <property type="term" value="C:cytoplasm"/>
    <property type="evidence" value="ECO:0007669"/>
    <property type="project" value="UniProtKB-SubCell"/>
</dbReference>
<comment type="domain">
    <text evidence="7">The N-terminal region contains the highly conserved SGGXDS motif, predicted to be a P-loop motif involved in ATP binding.</text>
</comment>
<sequence length="330" mass="37487">MFWTPIHAQIHTLLKTAALLPRDASILMAVSGGQDSLCLAQLLWDLRPKWGWRLAIIHCDHGWRADAAENAAHVRQLAQQWQIPCFVETAQALPKTEAAARSWRYGVFADVACTHDYPYVVTGHTATDRAETVLYNLMRGSGADGVQALSWQRSLAQAHQQAHQDIWVTRPLLQLTRQETGEFCRDLGLPVWYDKSNDDLQYRRNRIRQELMPYLRSHFNPKVETTLAQTAEIFTAEVAYLAAQTDRLYDEMIQPLKDGWGIDRSLFNKAPLALQRRVARRLLQTALPQQPTFDHIEKLVALAAAPNRAKTDPFPGGITAQVEHDQIILR</sequence>
<evidence type="ECO:0000256" key="3">
    <source>
        <dbReference type="ARBA" id="ARBA00022694"/>
    </source>
</evidence>
<keyword evidence="2 7" id="KW-0436">Ligase</keyword>
<dbReference type="CDD" id="cd01992">
    <property type="entry name" value="TilS_N"/>
    <property type="match status" value="1"/>
</dbReference>
<dbReference type="RefSeq" id="WP_193994749.1">
    <property type="nucleotide sequence ID" value="NZ_JADEXP010000204.1"/>
</dbReference>
<dbReference type="PANTHER" id="PTHR43033">
    <property type="entry name" value="TRNA(ILE)-LYSIDINE SYNTHASE-RELATED"/>
    <property type="match status" value="1"/>
</dbReference>
<evidence type="ECO:0000256" key="5">
    <source>
        <dbReference type="ARBA" id="ARBA00022840"/>
    </source>
</evidence>
<dbReference type="PANTHER" id="PTHR43033:SF1">
    <property type="entry name" value="TRNA(ILE)-LYSIDINE SYNTHASE-RELATED"/>
    <property type="match status" value="1"/>
</dbReference>
<feature type="domain" description="tRNA(Ile)-lysidine synthase substrate-binding" evidence="9">
    <location>
        <begin position="265"/>
        <end position="315"/>
    </location>
</feature>
<evidence type="ECO:0000313" key="10">
    <source>
        <dbReference type="EMBL" id="MBE9068816.1"/>
    </source>
</evidence>
<evidence type="ECO:0000256" key="2">
    <source>
        <dbReference type="ARBA" id="ARBA00022598"/>
    </source>
</evidence>
<comment type="caution">
    <text evidence="10">The sequence shown here is derived from an EMBL/GenBank/DDBJ whole genome shotgun (WGS) entry which is preliminary data.</text>
</comment>